<evidence type="ECO:0000259" key="6">
    <source>
        <dbReference type="PROSITE" id="PS50975"/>
    </source>
</evidence>
<dbReference type="PROSITE" id="PS50975">
    <property type="entry name" value="ATP_GRASP"/>
    <property type="match status" value="1"/>
</dbReference>
<evidence type="ECO:0000256" key="1">
    <source>
        <dbReference type="ARBA" id="ARBA00022723"/>
    </source>
</evidence>
<dbReference type="OrthoDB" id="33241at2157"/>
<keyword evidence="1" id="KW-0479">Metal-binding</keyword>
<dbReference type="GO" id="GO:0005737">
    <property type="term" value="C:cytoplasm"/>
    <property type="evidence" value="ECO:0007669"/>
    <property type="project" value="TreeGrafter"/>
</dbReference>
<dbReference type="PANTHER" id="PTHR21621">
    <property type="entry name" value="RIBOSOMAL PROTEIN S6 MODIFICATION PROTEIN"/>
    <property type="match status" value="1"/>
</dbReference>
<dbReference type="InterPro" id="IPR031039">
    <property type="entry name" value="F420_CofF"/>
</dbReference>
<evidence type="ECO:0000256" key="3">
    <source>
        <dbReference type="ARBA" id="ARBA00022840"/>
    </source>
</evidence>
<evidence type="ECO:0000313" key="8">
    <source>
        <dbReference type="Proteomes" id="UP000740329"/>
    </source>
</evidence>
<dbReference type="Pfam" id="PF08443">
    <property type="entry name" value="RimK"/>
    <property type="match status" value="1"/>
</dbReference>
<dbReference type="PANTHER" id="PTHR21621:SF2">
    <property type="entry name" value="COENZYME GAMMA-F420-2:ALPHA-L-GLUTAMATE LIGASE"/>
    <property type="match status" value="1"/>
</dbReference>
<dbReference type="InterPro" id="IPR013815">
    <property type="entry name" value="ATP_grasp_subdomain_1"/>
</dbReference>
<dbReference type="Gene3D" id="3.30.470.20">
    <property type="entry name" value="ATP-grasp fold, B domain"/>
    <property type="match status" value="1"/>
</dbReference>
<evidence type="ECO:0000313" key="7">
    <source>
        <dbReference type="EMBL" id="MBP2201833.1"/>
    </source>
</evidence>
<organism evidence="7 8">
    <name type="scientific">Methanococcus voltae</name>
    <dbReference type="NCBI Taxonomy" id="2188"/>
    <lineage>
        <taxon>Archaea</taxon>
        <taxon>Methanobacteriati</taxon>
        <taxon>Methanobacteriota</taxon>
        <taxon>Methanomada group</taxon>
        <taxon>Methanococci</taxon>
        <taxon>Methanococcales</taxon>
        <taxon>Methanococcaceae</taxon>
        <taxon>Methanococcus</taxon>
    </lineage>
</organism>
<dbReference type="EC" id="6.3.2.32" evidence="4"/>
<sequence length="287" mass="32534">MITIVCAEGGSTIYALKNAVEGLGQPCEILLLSENNLLVDDSFKIETDLIHSRCGIGDYIDRLTLYSWQVLKNLEEEDYKFINPLSTIYNSSDKFKTIKILNKNGIKVPKTALIRDYDDAVRFINKNNMEYPVILKNSFSKCGMKVEKPQNDEELNEMSKNSMWESKLIQEYIDFKDPKTGLYKDIRVLVVDGQVIGGYRRISNNYITNLYKGGGIEELTINSEIEELALKCAEVMKGDIMAVDLLPRDNEYNVVEVNTAPGTKGFRQLGVNADEIIAKCLINRMKC</sequence>
<evidence type="ECO:0000256" key="2">
    <source>
        <dbReference type="ARBA" id="ARBA00022741"/>
    </source>
</evidence>
<dbReference type="GO" id="GO:0046872">
    <property type="term" value="F:metal ion binding"/>
    <property type="evidence" value="ECO:0007669"/>
    <property type="project" value="UniProtKB-KW"/>
</dbReference>
<feature type="domain" description="ATP-grasp" evidence="6">
    <location>
        <begin position="98"/>
        <end position="286"/>
    </location>
</feature>
<dbReference type="GO" id="GO:0005524">
    <property type="term" value="F:ATP binding"/>
    <property type="evidence" value="ECO:0007669"/>
    <property type="project" value="UniProtKB-UniRule"/>
</dbReference>
<name>A0A8J7UTM5_METVO</name>
<dbReference type="InterPro" id="IPR013651">
    <property type="entry name" value="ATP-grasp_RimK-type"/>
</dbReference>
<dbReference type="RefSeq" id="WP_209591352.1">
    <property type="nucleotide sequence ID" value="NZ_JAGGMU010000003.1"/>
</dbReference>
<dbReference type="NCBIfam" id="TIGR00768">
    <property type="entry name" value="rimK_fam"/>
    <property type="match status" value="1"/>
</dbReference>
<dbReference type="GO" id="GO:0043774">
    <property type="term" value="F:coenzyme F420-2 alpha-glutamyl ligase activity"/>
    <property type="evidence" value="ECO:0007669"/>
    <property type="project" value="UniProtKB-UniRule"/>
</dbReference>
<keyword evidence="7" id="KW-0436">Ligase</keyword>
<protein>
    <recommendedName>
        <fullName evidence="4">Coenzyme gamma-F420-2:alpha-L-glutamate ligase</fullName>
        <ecNumber evidence="4">6.3.2.32</ecNumber>
    </recommendedName>
</protein>
<comment type="caution">
    <text evidence="7">The sequence shown here is derived from an EMBL/GenBank/DDBJ whole genome shotgun (WGS) entry which is preliminary data.</text>
</comment>
<evidence type="ECO:0000256" key="5">
    <source>
        <dbReference type="PROSITE-ProRule" id="PRU00409"/>
    </source>
</evidence>
<dbReference type="SUPFAM" id="SSF56059">
    <property type="entry name" value="Glutathione synthetase ATP-binding domain-like"/>
    <property type="match status" value="1"/>
</dbReference>
<evidence type="ECO:0000256" key="4">
    <source>
        <dbReference type="NCBIfam" id="TIGR04443"/>
    </source>
</evidence>
<dbReference type="InterPro" id="IPR011761">
    <property type="entry name" value="ATP-grasp"/>
</dbReference>
<proteinExistence type="predicted"/>
<gene>
    <name evidence="7" type="ORF">J3E07_001258</name>
</gene>
<dbReference type="EMBL" id="JAGGMV010000003">
    <property type="protein sequence ID" value="MBP2201833.1"/>
    <property type="molecule type" value="Genomic_DNA"/>
</dbReference>
<dbReference type="AlphaFoldDB" id="A0A8J7UTM5"/>
<dbReference type="Gene3D" id="3.30.1490.20">
    <property type="entry name" value="ATP-grasp fold, A domain"/>
    <property type="match status" value="1"/>
</dbReference>
<keyword evidence="2 5" id="KW-0547">Nucleotide-binding</keyword>
<accession>A0A8J7UTM5</accession>
<dbReference type="Proteomes" id="UP000740329">
    <property type="component" value="Unassembled WGS sequence"/>
</dbReference>
<dbReference type="NCBIfam" id="TIGR04443">
    <property type="entry name" value="F420_CofF"/>
    <property type="match status" value="1"/>
</dbReference>
<reference evidence="7" key="1">
    <citation type="submission" date="2021-03" db="EMBL/GenBank/DDBJ databases">
        <title>Genomic Encyclopedia of Type Strains, Phase IV (KMG-V): Genome sequencing to study the core and pangenomes of soil and plant-associated prokaryotes.</title>
        <authorList>
            <person name="Whitman W."/>
        </authorList>
    </citation>
    <scope>NUCLEOTIDE SEQUENCE</scope>
    <source>
        <strain evidence="7">C4</strain>
    </source>
</reference>
<dbReference type="InterPro" id="IPR004666">
    <property type="entry name" value="Rp_bS6_RimK/Lys_biosynth_LsyX"/>
</dbReference>
<keyword evidence="3 5" id="KW-0067">ATP-binding</keyword>